<reference evidence="3" key="1">
    <citation type="submission" date="2016-03" db="EMBL/GenBank/DDBJ databases">
        <authorList>
            <person name="Lee Y.-S."/>
            <person name="Choi Y.-L."/>
        </authorList>
    </citation>
    <scope>NUCLEOTIDE SEQUENCE [LARGE SCALE GENOMIC DNA]</scope>
    <source>
        <strain evidence="3">DAU221</strain>
    </source>
</reference>
<dbReference type="KEGG" id="mthd:A3224_14235"/>
<evidence type="ECO:0000256" key="1">
    <source>
        <dbReference type="SAM" id="MobiDB-lite"/>
    </source>
</evidence>
<gene>
    <name evidence="2" type="ORF">A3224_14235</name>
</gene>
<keyword evidence="3" id="KW-1185">Reference proteome</keyword>
<dbReference type="EMBL" id="CP014864">
    <property type="protein sequence ID" value="AMX03581.1"/>
    <property type="molecule type" value="Genomic_DNA"/>
</dbReference>
<dbReference type="GeneID" id="76609193"/>
<dbReference type="OrthoDB" id="5726354at2"/>
<evidence type="ECO:0000313" key="3">
    <source>
        <dbReference type="Proteomes" id="UP000076077"/>
    </source>
</evidence>
<organism evidence="2 3">
    <name type="scientific">Microbulbifer thermotolerans</name>
    <dbReference type="NCBI Taxonomy" id="252514"/>
    <lineage>
        <taxon>Bacteria</taxon>
        <taxon>Pseudomonadati</taxon>
        <taxon>Pseudomonadota</taxon>
        <taxon>Gammaproteobacteria</taxon>
        <taxon>Cellvibrionales</taxon>
        <taxon>Microbulbiferaceae</taxon>
        <taxon>Microbulbifer</taxon>
    </lineage>
</organism>
<protein>
    <submittedName>
        <fullName evidence="2">Uncharacterized protein</fullName>
    </submittedName>
</protein>
<dbReference type="RefSeq" id="WP_067156031.1">
    <property type="nucleotide sequence ID" value="NZ_CP014864.1"/>
</dbReference>
<name>A0A143HQ07_MICTH</name>
<feature type="region of interest" description="Disordered" evidence="1">
    <location>
        <begin position="317"/>
        <end position="342"/>
    </location>
</feature>
<dbReference type="AlphaFoldDB" id="A0A143HQ07"/>
<sequence>MLIGTEKKPKGPKIKTGRIIEKNLSETKLLFVAPKTKDPFSSLKNWEKESDFLDIYDSNLFQILETCDKTGEKRTFASHHVARAYSNIWEFRGLPILQGYCGHIIFLIDIVKVEGLPINESLFDNRVLAKEAYRTFEFVKLNDLHRGHSDDPLDFTPYRWPTYLGPINSQWLAKNKRDWLYFEDQPLISDSETVTWHTAIDDNYYLSCSFVISRSARNAGNAYRIEQRVPRDNFLALMHKIMDSLTLDLNPKAAARRAQVQAQPGASDKPILTCTPEQVEEAKHVLYMWSGRGYEEPGKSRDDDHRANPEDVAAFIEERIKPRPLPNSYPPGELLKLEQQPT</sequence>
<evidence type="ECO:0000313" key="2">
    <source>
        <dbReference type="EMBL" id="AMX03581.1"/>
    </source>
</evidence>
<proteinExistence type="predicted"/>
<accession>A0A143HQ07</accession>
<dbReference type="Proteomes" id="UP000076077">
    <property type="component" value="Chromosome"/>
</dbReference>